<keyword evidence="8" id="KW-1185">Reference proteome</keyword>
<keyword evidence="7" id="KW-0282">Flagellum</keyword>
<evidence type="ECO:0000256" key="1">
    <source>
        <dbReference type="ARBA" id="ARBA00010577"/>
    </source>
</evidence>
<keyword evidence="3 5" id="KW-1005">Bacterial flagellum biogenesis</keyword>
<protein>
    <recommendedName>
        <fullName evidence="2 5">Basal-body rod modification protein FlgD</fullName>
    </recommendedName>
</protein>
<dbReference type="InterPro" id="IPR005648">
    <property type="entry name" value="FlgD"/>
</dbReference>
<keyword evidence="7" id="KW-0969">Cilium</keyword>
<comment type="function">
    <text evidence="4 5">Required for flagellar hook formation. May act as a scaffolding protein.</text>
</comment>
<dbReference type="Proteomes" id="UP000727456">
    <property type="component" value="Unassembled WGS sequence"/>
</dbReference>
<feature type="domain" description="FlgD/Vpr Ig-like" evidence="6">
    <location>
        <begin position="115"/>
        <end position="179"/>
    </location>
</feature>
<name>A0ABX0TX19_9SPHN</name>
<dbReference type="EMBL" id="JAAOZC010000007">
    <property type="protein sequence ID" value="NIJ08990.1"/>
    <property type="molecule type" value="Genomic_DNA"/>
</dbReference>
<dbReference type="RefSeq" id="WP_167074173.1">
    <property type="nucleotide sequence ID" value="NZ_JAAOZC010000007.1"/>
</dbReference>
<keyword evidence="7" id="KW-0966">Cell projection</keyword>
<evidence type="ECO:0000259" key="6">
    <source>
        <dbReference type="Pfam" id="PF13860"/>
    </source>
</evidence>
<dbReference type="Gene3D" id="2.30.30.910">
    <property type="match status" value="1"/>
</dbReference>
<proteinExistence type="inferred from homology"/>
<comment type="similarity">
    <text evidence="1 5">Belongs to the FlgD family.</text>
</comment>
<evidence type="ECO:0000256" key="5">
    <source>
        <dbReference type="RuleBase" id="RU362076"/>
    </source>
</evidence>
<sequence length="227" mass="22609">MTLSTGNSYLDSLGAAAATATSGSGTSSSSQTIDQAGFLKLLTTQLQTQDPTDTQDTNAMVQQMATFSQVAGITEMNSSLKTISDNLSASRFDASGWLGRDALVASDSVGAISSGAFAGEITLPAAAKDVTLSLVDANGNTVNSQDLGAKSAGAVDWSWNGKDASGAAVSGPLRIIVTAPAATGSGSVTPSNAAWTEIQSVQSPATGTTKLTTGLGTIDPSAVLQLG</sequence>
<accession>A0ABX0TX19</accession>
<evidence type="ECO:0000313" key="7">
    <source>
        <dbReference type="EMBL" id="NIJ08990.1"/>
    </source>
</evidence>
<gene>
    <name evidence="7" type="ORF">FHS31_002620</name>
</gene>
<comment type="caution">
    <text evidence="7">The sequence shown here is derived from an EMBL/GenBank/DDBJ whole genome shotgun (WGS) entry which is preliminary data.</text>
</comment>
<dbReference type="Gene3D" id="2.60.40.4070">
    <property type="match status" value="1"/>
</dbReference>
<organism evidence="7 8">
    <name type="scientific">Sphingomonas vulcanisoli</name>
    <dbReference type="NCBI Taxonomy" id="1658060"/>
    <lineage>
        <taxon>Bacteria</taxon>
        <taxon>Pseudomonadati</taxon>
        <taxon>Pseudomonadota</taxon>
        <taxon>Alphaproteobacteria</taxon>
        <taxon>Sphingomonadales</taxon>
        <taxon>Sphingomonadaceae</taxon>
        <taxon>Sphingomonas</taxon>
    </lineage>
</organism>
<dbReference type="Pfam" id="PF13860">
    <property type="entry name" value="FlgD_ig"/>
    <property type="match status" value="1"/>
</dbReference>
<evidence type="ECO:0000256" key="4">
    <source>
        <dbReference type="ARBA" id="ARBA00024746"/>
    </source>
</evidence>
<dbReference type="Pfam" id="PF03963">
    <property type="entry name" value="FlgD"/>
    <property type="match status" value="1"/>
</dbReference>
<evidence type="ECO:0000313" key="8">
    <source>
        <dbReference type="Proteomes" id="UP000727456"/>
    </source>
</evidence>
<dbReference type="InterPro" id="IPR025965">
    <property type="entry name" value="FlgD/Vpr_Ig-like"/>
</dbReference>
<evidence type="ECO:0000256" key="2">
    <source>
        <dbReference type="ARBA" id="ARBA00016013"/>
    </source>
</evidence>
<evidence type="ECO:0000256" key="3">
    <source>
        <dbReference type="ARBA" id="ARBA00022795"/>
    </source>
</evidence>
<reference evidence="7 8" key="1">
    <citation type="submission" date="2020-03" db="EMBL/GenBank/DDBJ databases">
        <title>Genomic Encyclopedia of Type Strains, Phase III (KMG-III): the genomes of soil and plant-associated and newly described type strains.</title>
        <authorList>
            <person name="Whitman W."/>
        </authorList>
    </citation>
    <scope>NUCLEOTIDE SEQUENCE [LARGE SCALE GENOMIC DNA]</scope>
    <source>
        <strain evidence="7 8">CECT 8804</strain>
    </source>
</reference>